<dbReference type="OrthoDB" id="7758549at2759"/>
<evidence type="ECO:0000256" key="5">
    <source>
        <dbReference type="ARBA" id="ARBA00022771"/>
    </source>
</evidence>
<keyword evidence="5 11" id="KW-0863">Zinc-finger</keyword>
<evidence type="ECO:0000256" key="1">
    <source>
        <dbReference type="ARBA" id="ARBA00004123"/>
    </source>
</evidence>
<keyword evidence="6 12" id="KW-0862">Zinc</keyword>
<evidence type="ECO:0000256" key="11">
    <source>
        <dbReference type="PROSITE-ProRule" id="PRU00042"/>
    </source>
</evidence>
<dbReference type="PROSITE" id="PS00028">
    <property type="entry name" value="ZINC_FINGER_C2H2_1"/>
    <property type="match status" value="8"/>
</dbReference>
<dbReference type="FunFam" id="3.30.160.60:FF:000100">
    <property type="entry name" value="Zinc finger 45-like"/>
    <property type="match status" value="1"/>
</dbReference>
<evidence type="ECO:0000259" key="15">
    <source>
        <dbReference type="PROSITE" id="PS51915"/>
    </source>
</evidence>
<dbReference type="EnsemblMetazoa" id="ASIC005730-RA">
    <property type="protein sequence ID" value="ASIC005730-PA"/>
    <property type="gene ID" value="ASIC005730"/>
</dbReference>
<evidence type="ECO:0000256" key="2">
    <source>
        <dbReference type="ARBA" id="ARBA00006991"/>
    </source>
</evidence>
<protein>
    <submittedName>
        <fullName evidence="16 17">Uncharacterized protein</fullName>
    </submittedName>
</protein>
<dbReference type="GO" id="GO:0008270">
    <property type="term" value="F:zinc ion binding"/>
    <property type="evidence" value="ECO:0007669"/>
    <property type="project" value="UniProtKB-UniRule"/>
</dbReference>
<feature type="binding site" evidence="12">
    <location>
        <position position="30"/>
    </location>
    <ligand>
        <name>Zn(2+)</name>
        <dbReference type="ChEBI" id="CHEBI:29105"/>
    </ligand>
</feature>
<dbReference type="Pfam" id="PF00096">
    <property type="entry name" value="zf-C2H2"/>
    <property type="match status" value="5"/>
</dbReference>
<dbReference type="STRING" id="74873.A0A084VK82"/>
<feature type="domain" description="ZAD" evidence="15">
    <location>
        <begin position="25"/>
        <end position="101"/>
    </location>
</feature>
<dbReference type="AlphaFoldDB" id="A0A084VK82"/>
<dbReference type="PANTHER" id="PTHR16515:SF49">
    <property type="entry name" value="GASTRULA ZINC FINGER PROTEIN XLCGF49.1-LIKE-RELATED"/>
    <property type="match status" value="1"/>
</dbReference>
<keyword evidence="8" id="KW-0238">DNA-binding</keyword>
<evidence type="ECO:0000256" key="6">
    <source>
        <dbReference type="ARBA" id="ARBA00022833"/>
    </source>
</evidence>
<dbReference type="GO" id="GO:0005634">
    <property type="term" value="C:nucleus"/>
    <property type="evidence" value="ECO:0007669"/>
    <property type="project" value="UniProtKB-SubCell"/>
</dbReference>
<dbReference type="InterPro" id="IPR036236">
    <property type="entry name" value="Znf_C2H2_sf"/>
</dbReference>
<dbReference type="SMART" id="SM00868">
    <property type="entry name" value="zf-AD"/>
    <property type="match status" value="1"/>
</dbReference>
<evidence type="ECO:0000256" key="7">
    <source>
        <dbReference type="ARBA" id="ARBA00023015"/>
    </source>
</evidence>
<dbReference type="SMART" id="SM00355">
    <property type="entry name" value="ZnF_C2H2"/>
    <property type="match status" value="12"/>
</dbReference>
<keyword evidence="4" id="KW-0677">Repeat</keyword>
<evidence type="ECO:0000256" key="12">
    <source>
        <dbReference type="PROSITE-ProRule" id="PRU01263"/>
    </source>
</evidence>
<name>A0A084VK82_ANOSI</name>
<feature type="binding site" evidence="12">
    <location>
        <position position="27"/>
    </location>
    <ligand>
        <name>Zn(2+)</name>
        <dbReference type="ChEBI" id="CHEBI:29105"/>
    </ligand>
</feature>
<dbReference type="InterPro" id="IPR013087">
    <property type="entry name" value="Znf_C2H2_type"/>
</dbReference>
<reference evidence="16 18" key="1">
    <citation type="journal article" date="2014" name="BMC Genomics">
        <title>Genome sequence of Anopheles sinensis provides insight into genetics basis of mosquito competence for malaria parasites.</title>
        <authorList>
            <person name="Zhou D."/>
            <person name="Zhang D."/>
            <person name="Ding G."/>
            <person name="Shi L."/>
            <person name="Hou Q."/>
            <person name="Ye Y."/>
            <person name="Xu Y."/>
            <person name="Zhou H."/>
            <person name="Xiong C."/>
            <person name="Li S."/>
            <person name="Yu J."/>
            <person name="Hong S."/>
            <person name="Yu X."/>
            <person name="Zou P."/>
            <person name="Chen C."/>
            <person name="Chang X."/>
            <person name="Wang W."/>
            <person name="Lv Y."/>
            <person name="Sun Y."/>
            <person name="Ma L."/>
            <person name="Shen B."/>
            <person name="Zhu C."/>
        </authorList>
    </citation>
    <scope>NUCLEOTIDE SEQUENCE [LARGE SCALE GENOMIC DNA]</scope>
</reference>
<evidence type="ECO:0000256" key="10">
    <source>
        <dbReference type="ARBA" id="ARBA00023242"/>
    </source>
</evidence>
<feature type="domain" description="C2H2-type" evidence="14">
    <location>
        <begin position="480"/>
        <end position="507"/>
    </location>
</feature>
<dbReference type="VEuPathDB" id="VectorBase:ASIC005730"/>
<dbReference type="InterPro" id="IPR050331">
    <property type="entry name" value="Zinc_finger"/>
</dbReference>
<evidence type="ECO:0000313" key="18">
    <source>
        <dbReference type="Proteomes" id="UP000030765"/>
    </source>
</evidence>
<gene>
    <name evidence="16" type="ORF">ZHAS_00005730</name>
</gene>
<keyword evidence="9" id="KW-0804">Transcription</keyword>
<dbReference type="Pfam" id="PF12874">
    <property type="entry name" value="zf-met"/>
    <property type="match status" value="1"/>
</dbReference>
<dbReference type="FunFam" id="3.30.160.60:FF:000176">
    <property type="entry name" value="zinc finger protein 70"/>
    <property type="match status" value="1"/>
</dbReference>
<dbReference type="SUPFAM" id="SSF57667">
    <property type="entry name" value="beta-beta-alpha zinc fingers"/>
    <property type="match status" value="6"/>
</dbReference>
<keyword evidence="3 12" id="KW-0479">Metal-binding</keyword>
<keyword evidence="18" id="KW-1185">Reference proteome</keyword>
<feature type="domain" description="C2H2-type" evidence="14">
    <location>
        <begin position="452"/>
        <end position="479"/>
    </location>
</feature>
<dbReference type="PROSITE" id="PS50157">
    <property type="entry name" value="ZINC_FINGER_C2H2_2"/>
    <property type="match status" value="9"/>
</dbReference>
<evidence type="ECO:0000256" key="13">
    <source>
        <dbReference type="SAM" id="MobiDB-lite"/>
    </source>
</evidence>
<feature type="region of interest" description="Disordered" evidence="13">
    <location>
        <begin position="255"/>
        <end position="277"/>
    </location>
</feature>
<feature type="binding site" evidence="12">
    <location>
        <position position="77"/>
    </location>
    <ligand>
        <name>Zn(2+)</name>
        <dbReference type="ChEBI" id="CHEBI:29105"/>
    </ligand>
</feature>
<comment type="similarity">
    <text evidence="2">Belongs to the krueppel C2H2-type zinc-finger protein family.</text>
</comment>
<dbReference type="PROSITE" id="PS51915">
    <property type="entry name" value="ZAD"/>
    <property type="match status" value="1"/>
</dbReference>
<dbReference type="GO" id="GO:0003677">
    <property type="term" value="F:DNA binding"/>
    <property type="evidence" value="ECO:0007669"/>
    <property type="project" value="UniProtKB-KW"/>
</dbReference>
<accession>A0A084VK82</accession>
<feature type="domain" description="C2H2-type" evidence="14">
    <location>
        <begin position="364"/>
        <end position="392"/>
    </location>
</feature>
<dbReference type="VEuPathDB" id="VectorBase:ASIS007807"/>
<evidence type="ECO:0000259" key="14">
    <source>
        <dbReference type="PROSITE" id="PS50157"/>
    </source>
</evidence>
<evidence type="ECO:0000256" key="4">
    <source>
        <dbReference type="ARBA" id="ARBA00022737"/>
    </source>
</evidence>
<comment type="subcellular location">
    <subcellularLocation>
        <location evidence="1">Nucleus</location>
    </subcellularLocation>
</comment>
<dbReference type="PANTHER" id="PTHR16515">
    <property type="entry name" value="PR DOMAIN ZINC FINGER PROTEIN"/>
    <property type="match status" value="1"/>
</dbReference>
<keyword evidence="10" id="KW-0539">Nucleus</keyword>
<dbReference type="GO" id="GO:0010468">
    <property type="term" value="P:regulation of gene expression"/>
    <property type="evidence" value="ECO:0007669"/>
    <property type="project" value="TreeGrafter"/>
</dbReference>
<dbReference type="Proteomes" id="UP000030765">
    <property type="component" value="Unassembled WGS sequence"/>
</dbReference>
<dbReference type="Gene3D" id="3.40.1800.20">
    <property type="match status" value="1"/>
</dbReference>
<feature type="domain" description="C2H2-type" evidence="14">
    <location>
        <begin position="608"/>
        <end position="635"/>
    </location>
</feature>
<feature type="domain" description="C2H2-type" evidence="14">
    <location>
        <begin position="636"/>
        <end position="664"/>
    </location>
</feature>
<feature type="domain" description="C2H2-type" evidence="14">
    <location>
        <begin position="424"/>
        <end position="451"/>
    </location>
</feature>
<dbReference type="EMBL" id="ATLV01014131">
    <property type="status" value="NOT_ANNOTATED_CDS"/>
    <property type="molecule type" value="Genomic_DNA"/>
</dbReference>
<dbReference type="Gene3D" id="3.30.160.60">
    <property type="entry name" value="Classic Zinc Finger"/>
    <property type="match status" value="7"/>
</dbReference>
<sequence length="689" mass="79729">MDEQMENICDASYPIDPMLRRYRDQFCRTCLKHCPDGSGIPVDTQIQDTTLLDMLIQLTQFEAEHNDAFPVILCLECKSKLQQAFQIRQEFIAQSEQLVQLVAEEKIMEYFNIDIVKPDETIEANVDEYACYIDEKEGSSDFPTNLLIADGEPSYVGQEPVDGTLNQVAEDLPLEMSDLKDHSCYTKALNQYHGLGIEDDARQDNFIVDSLVENEPTYTCSSSAAELLSEDNDEQSKDWESYLQHYEQEKLAKRKLKAETRRATKSKREKPAKTKTQMLEEEAWKNFPVTTCYVCDLDHDTLTERDLHMQVHIPMLPYQCDECTHEKQKADTKPQTETTEMVEPVILKTLTRLNIHLRMHRLPHKCESCYKRFGTVARFKKHVATEHDCEPNGLTCEYCGKLYSHLNAFRKHVATHRNELSGRLKCSFCNRTFGVKSSLQRHEASHKGEKKYKCMFCDKSFSTSYNRLNHHRIHTGERPHKCLECGRTFSQSTSLKLHLQKHLPPKARTAKPFPVQRAGNGGCCPYPGCDYTAVSYTAMFTHKRTKHLPPSFHCEVCGKSFAFEKSLREHMRLHTGEKPHTCKLCDQSYRRLSSYHRHLKTHWTNGSYTCEICQKSFKLPEYLKQHTLTHSSERKYCCDLCGTSYKSKGDLKKHTQQKHSQRSTELIVSPEEVYEEEKFVITVQTGVET</sequence>
<feature type="domain" description="C2H2-type" evidence="14">
    <location>
        <begin position="580"/>
        <end position="602"/>
    </location>
</feature>
<dbReference type="SUPFAM" id="SSF57716">
    <property type="entry name" value="Glucocorticoid receptor-like (DNA-binding domain)"/>
    <property type="match status" value="1"/>
</dbReference>
<reference evidence="17" key="2">
    <citation type="submission" date="2020-05" db="UniProtKB">
        <authorList>
            <consortium name="EnsemblMetazoa"/>
        </authorList>
    </citation>
    <scope>IDENTIFICATION</scope>
</reference>
<evidence type="ECO:0000256" key="8">
    <source>
        <dbReference type="ARBA" id="ARBA00023125"/>
    </source>
</evidence>
<dbReference type="OMA" id="DECTHEK"/>
<evidence type="ECO:0000313" key="16">
    <source>
        <dbReference type="EMBL" id="KFB38376.1"/>
    </source>
</evidence>
<keyword evidence="7" id="KW-0805">Transcription regulation</keyword>
<feature type="binding site" evidence="12">
    <location>
        <position position="74"/>
    </location>
    <ligand>
        <name>Zn(2+)</name>
        <dbReference type="ChEBI" id="CHEBI:29105"/>
    </ligand>
</feature>
<feature type="domain" description="C2H2-type" evidence="14">
    <location>
        <begin position="552"/>
        <end position="579"/>
    </location>
</feature>
<organism evidence="16">
    <name type="scientific">Anopheles sinensis</name>
    <name type="common">Mosquito</name>
    <dbReference type="NCBI Taxonomy" id="74873"/>
    <lineage>
        <taxon>Eukaryota</taxon>
        <taxon>Metazoa</taxon>
        <taxon>Ecdysozoa</taxon>
        <taxon>Arthropoda</taxon>
        <taxon>Hexapoda</taxon>
        <taxon>Insecta</taxon>
        <taxon>Pterygota</taxon>
        <taxon>Neoptera</taxon>
        <taxon>Endopterygota</taxon>
        <taxon>Diptera</taxon>
        <taxon>Nematocera</taxon>
        <taxon>Culicoidea</taxon>
        <taxon>Culicidae</taxon>
        <taxon>Anophelinae</taxon>
        <taxon>Anopheles</taxon>
    </lineage>
</organism>
<feature type="domain" description="C2H2-type" evidence="14">
    <location>
        <begin position="394"/>
        <end position="421"/>
    </location>
</feature>
<evidence type="ECO:0000313" key="17">
    <source>
        <dbReference type="EnsemblMetazoa" id="ASIC005730-PA"/>
    </source>
</evidence>
<evidence type="ECO:0000256" key="9">
    <source>
        <dbReference type="ARBA" id="ARBA00023163"/>
    </source>
</evidence>
<dbReference type="FunFam" id="3.30.160.60:FF:000110">
    <property type="entry name" value="Zinc finger protein-like"/>
    <property type="match status" value="1"/>
</dbReference>
<dbReference type="FunFam" id="3.30.160.60:FF:000193">
    <property type="entry name" value="Zinc finger protein 300"/>
    <property type="match status" value="1"/>
</dbReference>
<dbReference type="EMBL" id="KE524944">
    <property type="protein sequence ID" value="KFB38376.1"/>
    <property type="molecule type" value="Genomic_DNA"/>
</dbReference>
<dbReference type="InterPro" id="IPR012934">
    <property type="entry name" value="Znf_AD"/>
</dbReference>
<dbReference type="Pfam" id="PF07776">
    <property type="entry name" value="zf-AD"/>
    <property type="match status" value="1"/>
</dbReference>
<proteinExistence type="inferred from homology"/>
<evidence type="ECO:0000256" key="3">
    <source>
        <dbReference type="ARBA" id="ARBA00022723"/>
    </source>
</evidence>